<protein>
    <submittedName>
        <fullName evidence="1">Uncharacterized protein</fullName>
    </submittedName>
</protein>
<dbReference type="AlphaFoldDB" id="A0A244CPF0"/>
<keyword evidence="2" id="KW-1185">Reference proteome</keyword>
<organism evidence="1 2">
    <name type="scientific">Pseudoalteromonas ulvae</name>
    <dbReference type="NCBI Taxonomy" id="107327"/>
    <lineage>
        <taxon>Bacteria</taxon>
        <taxon>Pseudomonadati</taxon>
        <taxon>Pseudomonadota</taxon>
        <taxon>Gammaproteobacteria</taxon>
        <taxon>Alteromonadales</taxon>
        <taxon>Pseudoalteromonadaceae</taxon>
        <taxon>Pseudoalteromonas</taxon>
    </lineage>
</organism>
<gene>
    <name evidence="1" type="ORF">B1199_14470</name>
</gene>
<dbReference type="EMBL" id="MWPV01000004">
    <property type="protein sequence ID" value="OUL57366.1"/>
    <property type="molecule type" value="Genomic_DNA"/>
</dbReference>
<evidence type="ECO:0000313" key="1">
    <source>
        <dbReference type="EMBL" id="OUL57366.1"/>
    </source>
</evidence>
<name>A0A244CPF0_PSEDV</name>
<proteinExistence type="predicted"/>
<dbReference type="Proteomes" id="UP000194841">
    <property type="component" value="Unassembled WGS sequence"/>
</dbReference>
<accession>A0A244CPF0</accession>
<evidence type="ECO:0000313" key="2">
    <source>
        <dbReference type="Proteomes" id="UP000194841"/>
    </source>
</evidence>
<sequence length="221" mass="25342">MPHSTEFLANSQFYSVDEQAEFWHEDKMNVAIGPYRVSNMNIGWQTSSEDGTRALINDLGYNQQTTQSEQAFSYQFTGPDGTSSVQCVQNTSEYEQSWTINKGFSLPLNFNASFSYACQFQQEKIQWQLLVLADNFGKVSYQLHNNQGDTFTINALNHNQLPLPQRSFIGFEFYDQQKIAAISMNNPAELWLLNDLPAAKQQVVFISLLNLWYMKHALQAH</sequence>
<reference evidence="1 2" key="1">
    <citation type="submission" date="2017-02" db="EMBL/GenBank/DDBJ databases">
        <title>Pseudoalteromonas ulvae TC14 Genome.</title>
        <authorList>
            <person name="Molmeret M."/>
        </authorList>
    </citation>
    <scope>NUCLEOTIDE SEQUENCE [LARGE SCALE GENOMIC DNA]</scope>
    <source>
        <strain evidence="1">TC14</strain>
    </source>
</reference>
<comment type="caution">
    <text evidence="1">The sequence shown here is derived from an EMBL/GenBank/DDBJ whole genome shotgun (WGS) entry which is preliminary data.</text>
</comment>